<dbReference type="PROSITE" id="PS50943">
    <property type="entry name" value="HTH_CROC1"/>
    <property type="match status" value="1"/>
</dbReference>
<keyword evidence="2" id="KW-0238">DNA-binding</keyword>
<dbReference type="InterPro" id="IPR039418">
    <property type="entry name" value="LexA-like"/>
</dbReference>
<evidence type="ECO:0000313" key="6">
    <source>
        <dbReference type="EMBL" id="URF02999.1"/>
    </source>
</evidence>
<proteinExistence type="predicted"/>
<name>A0AAE9L163_9BURK</name>
<dbReference type="InterPro" id="IPR036286">
    <property type="entry name" value="LexA/Signal_pep-like_sf"/>
</dbReference>
<evidence type="ECO:0000256" key="2">
    <source>
        <dbReference type="ARBA" id="ARBA00023125"/>
    </source>
</evidence>
<dbReference type="PANTHER" id="PTHR40661:SF3">
    <property type="entry name" value="FELS-1 PROPHAGE TRANSCRIPTIONAL REGULATOR"/>
    <property type="match status" value="1"/>
</dbReference>
<feature type="compositionally biased region" description="Basic and acidic residues" evidence="4">
    <location>
        <begin position="183"/>
        <end position="205"/>
    </location>
</feature>
<dbReference type="RefSeq" id="WP_250024637.1">
    <property type="nucleotide sequence ID" value="NZ_CP097330.1"/>
</dbReference>
<dbReference type="GO" id="GO:0003677">
    <property type="term" value="F:DNA binding"/>
    <property type="evidence" value="ECO:0007669"/>
    <property type="project" value="UniProtKB-KW"/>
</dbReference>
<dbReference type="SUPFAM" id="SSF47413">
    <property type="entry name" value="lambda repressor-like DNA-binding domains"/>
    <property type="match status" value="1"/>
</dbReference>
<dbReference type="CDD" id="cd00093">
    <property type="entry name" value="HTH_XRE"/>
    <property type="match status" value="2"/>
</dbReference>
<dbReference type="Pfam" id="PF00717">
    <property type="entry name" value="Peptidase_S24"/>
    <property type="match status" value="1"/>
</dbReference>
<dbReference type="Gene3D" id="1.10.260.40">
    <property type="entry name" value="lambda repressor-like DNA-binding domains"/>
    <property type="match status" value="2"/>
</dbReference>
<dbReference type="EMBL" id="CP097330">
    <property type="protein sequence ID" value="URF02999.1"/>
    <property type="molecule type" value="Genomic_DNA"/>
</dbReference>
<dbReference type="CDD" id="cd06529">
    <property type="entry name" value="S24_LexA-like"/>
    <property type="match status" value="1"/>
</dbReference>
<dbReference type="SUPFAM" id="SSF51306">
    <property type="entry name" value="LexA/Signal peptidase"/>
    <property type="match status" value="1"/>
</dbReference>
<dbReference type="InterPro" id="IPR010982">
    <property type="entry name" value="Lambda_DNA-bd_dom_sf"/>
</dbReference>
<accession>A0AAE9L163</accession>
<evidence type="ECO:0000313" key="7">
    <source>
        <dbReference type="Proteomes" id="UP001056132"/>
    </source>
</evidence>
<dbReference type="KEGG" id="ccam:M5D45_10570"/>
<sequence>MTTLNTTFNEKANAVFINEAFTCETIPRMHETMVRLYEAARTLKNLETPTDVARALHQSQQTINNWERRGMSRPGMIEAQKHLGCSATWLQTGRGSMTYDATIKAANEMDNGLAERIKVVLEEPGILPKALAKAAGVPPETVSQWLSGDIRTMPLEQAVGIQDSFGFSAVWLVMGKGSPKAAVFDDPRPRPVPAKEPKPRKKAEVEPTPLTYQADVAKYRAIPVVGRAQGGLPDRIWTDGDYPVGATQQYAEVASADPQAFLTPVVGLSMIPRFNPGEFALVEPGTEPELEDDVLVRLNTGETMIKRLLSRRQGIRLGSYNDAEVFTFDPEAVTWMYYVAHPVPARKIKTRL</sequence>
<dbReference type="InterPro" id="IPR015927">
    <property type="entry name" value="Peptidase_S24_S26A/B/C"/>
</dbReference>
<evidence type="ECO:0000256" key="1">
    <source>
        <dbReference type="ARBA" id="ARBA00023015"/>
    </source>
</evidence>
<dbReference type="InterPro" id="IPR001387">
    <property type="entry name" value="Cro/C1-type_HTH"/>
</dbReference>
<dbReference type="SMART" id="SM00530">
    <property type="entry name" value="HTH_XRE"/>
    <property type="match status" value="2"/>
</dbReference>
<gene>
    <name evidence="6" type="ORF">M5D45_10570</name>
</gene>
<evidence type="ECO:0000256" key="3">
    <source>
        <dbReference type="ARBA" id="ARBA00023163"/>
    </source>
</evidence>
<dbReference type="PANTHER" id="PTHR40661">
    <property type="match status" value="1"/>
</dbReference>
<reference evidence="6" key="1">
    <citation type="journal article" date="2022" name="Microbiol. Resour. Announc.">
        <title>Genome Sequence of Cupriavidus campinensis Strain G5, a Member of a Bacterial Consortium Capable of Polyethylene Degradation.</title>
        <authorList>
            <person name="Schneider B."/>
            <person name="Pfeiffer F."/>
            <person name="Dyall-Smith M."/>
            <person name="Kunte H.J."/>
        </authorList>
    </citation>
    <scope>NUCLEOTIDE SEQUENCE</scope>
    <source>
        <strain evidence="6">G5</strain>
    </source>
</reference>
<dbReference type="Gene3D" id="2.10.109.10">
    <property type="entry name" value="Umud Fragment, subunit A"/>
    <property type="match status" value="1"/>
</dbReference>
<organism evidence="6 7">
    <name type="scientific">Cupriavidus campinensis</name>
    <dbReference type="NCBI Taxonomy" id="151783"/>
    <lineage>
        <taxon>Bacteria</taxon>
        <taxon>Pseudomonadati</taxon>
        <taxon>Pseudomonadota</taxon>
        <taxon>Betaproteobacteria</taxon>
        <taxon>Burkholderiales</taxon>
        <taxon>Burkholderiaceae</taxon>
        <taxon>Cupriavidus</taxon>
    </lineage>
</organism>
<feature type="region of interest" description="Disordered" evidence="4">
    <location>
        <begin position="182"/>
        <end position="206"/>
    </location>
</feature>
<reference evidence="6" key="2">
    <citation type="submission" date="2022-05" db="EMBL/GenBank/DDBJ databases">
        <authorList>
            <person name="Kunte H.-J."/>
        </authorList>
    </citation>
    <scope>NUCLEOTIDE SEQUENCE</scope>
    <source>
        <strain evidence="6">G5</strain>
    </source>
</reference>
<evidence type="ECO:0000256" key="4">
    <source>
        <dbReference type="SAM" id="MobiDB-lite"/>
    </source>
</evidence>
<dbReference type="AlphaFoldDB" id="A0AAE9L163"/>
<keyword evidence="3" id="KW-0804">Transcription</keyword>
<feature type="domain" description="HTH cro/C1-type" evidence="5">
    <location>
        <begin position="117"/>
        <end position="172"/>
    </location>
</feature>
<evidence type="ECO:0000259" key="5">
    <source>
        <dbReference type="PROSITE" id="PS50943"/>
    </source>
</evidence>
<keyword evidence="1" id="KW-0805">Transcription regulation</keyword>
<dbReference type="Proteomes" id="UP001056132">
    <property type="component" value="Chromosome 1"/>
</dbReference>
<protein>
    <recommendedName>
        <fullName evidence="5">HTH cro/C1-type domain-containing protein</fullName>
    </recommendedName>
</protein>